<accession>A0ACD4RI67</accession>
<organism evidence="1 2">
    <name type="scientific">Metabacillus hrfriensis</name>
    <dbReference type="NCBI Taxonomy" id="3048891"/>
    <lineage>
        <taxon>Bacteria</taxon>
        <taxon>Bacillati</taxon>
        <taxon>Bacillota</taxon>
        <taxon>Bacilli</taxon>
        <taxon>Bacillales</taxon>
        <taxon>Bacillaceae</taxon>
        <taxon>Metabacillus</taxon>
    </lineage>
</organism>
<protein>
    <submittedName>
        <fullName evidence="1">Ankyrin repeat domain-containing protein</fullName>
    </submittedName>
</protein>
<dbReference type="Proteomes" id="UP001226091">
    <property type="component" value="Chromosome"/>
</dbReference>
<dbReference type="EMBL" id="CP126116">
    <property type="protein sequence ID" value="WHZ60172.1"/>
    <property type="molecule type" value="Genomic_DNA"/>
</dbReference>
<name>A0ACD4RI67_9BACI</name>
<sequence length="116" mass="13579">MVAHFINNHINFLFCLRGKPMKKRIRKKLNKRNREELVKAIYEGHFGKVKLLVRSNSSADNKDEDGWTPLHWATQECQMEIIQYLLSKGANINTRDINGFSPLYQAASEGRYKNHF</sequence>
<keyword evidence="2" id="KW-1185">Reference proteome</keyword>
<evidence type="ECO:0000313" key="1">
    <source>
        <dbReference type="EMBL" id="WHZ60172.1"/>
    </source>
</evidence>
<evidence type="ECO:0000313" key="2">
    <source>
        <dbReference type="Proteomes" id="UP001226091"/>
    </source>
</evidence>
<gene>
    <name evidence="1" type="ORF">QLQ22_05555</name>
</gene>
<proteinExistence type="predicted"/>
<reference evidence="2" key="1">
    <citation type="journal article" date="2025" name="Aquaculture">
        <title>Assessment of the bioflocculant production and safety properties of Metabacillus hrfriensis sp. nov. based on phenotypic and whole-genome sequencing analysis.</title>
        <authorList>
            <person name="Zhang R."/>
            <person name="Zhao Z."/>
            <person name="Luo L."/>
            <person name="Wang S."/>
            <person name="Guo K."/>
            <person name="Xu W."/>
        </authorList>
    </citation>
    <scope>NUCLEOTIDE SEQUENCE [LARGE SCALE GENOMIC DNA]</scope>
    <source>
        <strain evidence="2">CT-WN-B3</strain>
    </source>
</reference>